<comment type="caution">
    <text evidence="2">The sequence shown here is derived from an EMBL/GenBank/DDBJ whole genome shotgun (WGS) entry which is preliminary data.</text>
</comment>
<evidence type="ECO:0008006" key="4">
    <source>
        <dbReference type="Google" id="ProtNLM"/>
    </source>
</evidence>
<reference evidence="2 3" key="1">
    <citation type="submission" date="2020-08" db="EMBL/GenBank/DDBJ databases">
        <title>Genomic Encyclopedia of Type Strains, Phase IV (KMG-IV): sequencing the most valuable type-strain genomes for metagenomic binning, comparative biology and taxonomic classification.</title>
        <authorList>
            <person name="Goeker M."/>
        </authorList>
    </citation>
    <scope>NUCLEOTIDE SEQUENCE [LARGE SCALE GENOMIC DNA]</scope>
    <source>
        <strain evidence="2 3">DSM 12252</strain>
    </source>
</reference>
<protein>
    <recommendedName>
        <fullName evidence="4">Nucleotidyltransferase family protein</fullName>
    </recommendedName>
</protein>
<evidence type="ECO:0000313" key="2">
    <source>
        <dbReference type="EMBL" id="MBB5035692.1"/>
    </source>
</evidence>
<evidence type="ECO:0000256" key="1">
    <source>
        <dbReference type="SAM" id="MobiDB-lite"/>
    </source>
</evidence>
<evidence type="ECO:0000313" key="3">
    <source>
        <dbReference type="Proteomes" id="UP000590740"/>
    </source>
</evidence>
<keyword evidence="3" id="KW-1185">Reference proteome</keyword>
<feature type="region of interest" description="Disordered" evidence="1">
    <location>
        <begin position="1"/>
        <end position="20"/>
    </location>
</feature>
<proteinExistence type="predicted"/>
<dbReference type="AlphaFoldDB" id="A0A7W7YGE2"/>
<dbReference type="RefSeq" id="WP_184344741.1">
    <property type="nucleotide sequence ID" value="NZ_JACHIG010000024.1"/>
</dbReference>
<sequence length="174" mass="19533">MDDEAYGTHETVTHEGAESRQPTVEDLLDLCRELNRHGAKYLIVGGFAIRGAGYIRETGDVDVIIDTALENEAKVFKSLEILPDKAVLHLEPGEVEKYTVVRVADEIIIDLMKSASGIDYAEASKDVVVREVQGVPIPFASPRLLWRMKKNTHREKDAADLVFLRQQYPEVLED</sequence>
<organism evidence="2 3">
    <name type="scientific">Prosthecobacter vanneervenii</name>
    <dbReference type="NCBI Taxonomy" id="48466"/>
    <lineage>
        <taxon>Bacteria</taxon>
        <taxon>Pseudomonadati</taxon>
        <taxon>Verrucomicrobiota</taxon>
        <taxon>Verrucomicrobiia</taxon>
        <taxon>Verrucomicrobiales</taxon>
        <taxon>Verrucomicrobiaceae</taxon>
        <taxon>Prosthecobacter</taxon>
    </lineage>
</organism>
<dbReference type="Proteomes" id="UP000590740">
    <property type="component" value="Unassembled WGS sequence"/>
</dbReference>
<name>A0A7W7YGE2_9BACT</name>
<dbReference type="EMBL" id="JACHIG010000024">
    <property type="protein sequence ID" value="MBB5035692.1"/>
    <property type="molecule type" value="Genomic_DNA"/>
</dbReference>
<dbReference type="Gene3D" id="3.30.460.40">
    <property type="match status" value="1"/>
</dbReference>
<dbReference type="InterPro" id="IPR043519">
    <property type="entry name" value="NT_sf"/>
</dbReference>
<accession>A0A7W7YGE2</accession>
<gene>
    <name evidence="2" type="ORF">HNQ65_005306</name>
</gene>
<dbReference type="SUPFAM" id="SSF81301">
    <property type="entry name" value="Nucleotidyltransferase"/>
    <property type="match status" value="1"/>
</dbReference>